<accession>A0A1G9UM65</accession>
<name>A0A1G9UM65_9BACL</name>
<evidence type="ECO:0000313" key="2">
    <source>
        <dbReference type="Proteomes" id="UP000199544"/>
    </source>
</evidence>
<keyword evidence="2" id="KW-1185">Reference proteome</keyword>
<reference evidence="2" key="1">
    <citation type="submission" date="2016-10" db="EMBL/GenBank/DDBJ databases">
        <authorList>
            <person name="Varghese N."/>
            <person name="Submissions S."/>
        </authorList>
    </citation>
    <scope>NUCLEOTIDE SEQUENCE [LARGE SCALE GENOMIC DNA]</scope>
    <source>
        <strain evidence="2">CGMCC 1.6854</strain>
    </source>
</reference>
<protein>
    <recommendedName>
        <fullName evidence="3">YhfH-like protein</fullName>
    </recommendedName>
</protein>
<dbReference type="AlphaFoldDB" id="A0A1G9UM65"/>
<gene>
    <name evidence="1" type="ORF">SAMN04488137_1007</name>
</gene>
<evidence type="ECO:0000313" key="1">
    <source>
        <dbReference type="EMBL" id="SDM60934.1"/>
    </source>
</evidence>
<evidence type="ECO:0008006" key="3">
    <source>
        <dbReference type="Google" id="ProtNLM"/>
    </source>
</evidence>
<proteinExistence type="predicted"/>
<dbReference type="EMBL" id="FNHW01000001">
    <property type="protein sequence ID" value="SDM60934.1"/>
    <property type="molecule type" value="Genomic_DNA"/>
</dbReference>
<dbReference type="RefSeq" id="WP_170834232.1">
    <property type="nucleotide sequence ID" value="NZ_FNHW01000001.1"/>
</dbReference>
<organism evidence="1 2">
    <name type="scientific">Fictibacillus solisalsi</name>
    <dbReference type="NCBI Taxonomy" id="459525"/>
    <lineage>
        <taxon>Bacteria</taxon>
        <taxon>Bacillati</taxon>
        <taxon>Bacillota</taxon>
        <taxon>Bacilli</taxon>
        <taxon>Bacillales</taxon>
        <taxon>Fictibacillaceae</taxon>
        <taxon>Fictibacillus</taxon>
    </lineage>
</organism>
<sequence>MGREKDKLIEEQDRTRHLETCLKCGAVLRDWKEREMSTCEGCFERMLEKE</sequence>
<dbReference type="STRING" id="459525.SAMN04488137_1007"/>
<dbReference type="Proteomes" id="UP000199544">
    <property type="component" value="Unassembled WGS sequence"/>
</dbReference>